<organism evidence="2 3">
    <name type="scientific">Nocardioides bigeumensis</name>
    <dbReference type="NCBI Taxonomy" id="433657"/>
    <lineage>
        <taxon>Bacteria</taxon>
        <taxon>Bacillati</taxon>
        <taxon>Actinomycetota</taxon>
        <taxon>Actinomycetes</taxon>
        <taxon>Propionibacteriales</taxon>
        <taxon>Nocardioidaceae</taxon>
        <taxon>Nocardioides</taxon>
    </lineage>
</organism>
<evidence type="ECO:0000313" key="2">
    <source>
        <dbReference type="EMBL" id="GAA2128653.1"/>
    </source>
</evidence>
<dbReference type="SUPFAM" id="SSF51735">
    <property type="entry name" value="NAD(P)-binding Rossmann-fold domains"/>
    <property type="match status" value="1"/>
</dbReference>
<dbReference type="PANTHER" id="PTHR48079">
    <property type="entry name" value="PROTEIN YEEZ"/>
    <property type="match status" value="1"/>
</dbReference>
<feature type="domain" description="NAD-dependent epimerase/dehydratase" evidence="1">
    <location>
        <begin position="3"/>
        <end position="238"/>
    </location>
</feature>
<dbReference type="EMBL" id="BAAAQQ010000013">
    <property type="protein sequence ID" value="GAA2128653.1"/>
    <property type="molecule type" value="Genomic_DNA"/>
</dbReference>
<dbReference type="PANTHER" id="PTHR48079:SF6">
    <property type="entry name" value="NAD(P)-BINDING DOMAIN-CONTAINING PROTEIN-RELATED"/>
    <property type="match status" value="1"/>
</dbReference>
<evidence type="ECO:0000313" key="3">
    <source>
        <dbReference type="Proteomes" id="UP001500575"/>
    </source>
</evidence>
<protein>
    <submittedName>
        <fullName evidence="2">NAD-dependent epimerase/dehydratase family protein</fullName>
    </submittedName>
</protein>
<accession>A0ABP5K995</accession>
<dbReference type="InterPro" id="IPR036291">
    <property type="entry name" value="NAD(P)-bd_dom_sf"/>
</dbReference>
<comment type="caution">
    <text evidence="2">The sequence shown here is derived from an EMBL/GenBank/DDBJ whole genome shotgun (WGS) entry which is preliminary data.</text>
</comment>
<keyword evidence="3" id="KW-1185">Reference proteome</keyword>
<sequence length="357" mass="38453">MRIVITGASGNVGTALLRRLQSDPAQDHQVVGVVRRRPQSVAPYDDVEWVTADLASADVRVALDEALEGADAVVHLAWGFQPARDTDYLDRVGIAGTRELVRAADAAGVEHLVHMSSVGAYSGAITKGRVTEAWPTEGVPSLAYSRAKAEVERLLDEYDGRGGGMVVTRLRPGLVLQRDAASSLLRYGLPGYLPRRLVSALPVLPLDASLRIQVVHADDVADAIVRALEQRVSGAFNLAAEPVIGRQGLAAALEARPLPMPRAVLRAVIGATWHARLHALDPGWIDLAFDTPLMDTTRARTELGWDPRVSATDALDELVRGMRDGANTLSPVLRSRRVVDRLSRLVRSGGIGSRRLP</sequence>
<dbReference type="InterPro" id="IPR001509">
    <property type="entry name" value="Epimerase_deHydtase"/>
</dbReference>
<dbReference type="Gene3D" id="3.40.50.720">
    <property type="entry name" value="NAD(P)-binding Rossmann-like Domain"/>
    <property type="match status" value="1"/>
</dbReference>
<proteinExistence type="predicted"/>
<reference evidence="3" key="1">
    <citation type="journal article" date="2019" name="Int. J. Syst. Evol. Microbiol.">
        <title>The Global Catalogue of Microorganisms (GCM) 10K type strain sequencing project: providing services to taxonomists for standard genome sequencing and annotation.</title>
        <authorList>
            <consortium name="The Broad Institute Genomics Platform"/>
            <consortium name="The Broad Institute Genome Sequencing Center for Infectious Disease"/>
            <person name="Wu L."/>
            <person name="Ma J."/>
        </authorList>
    </citation>
    <scope>NUCLEOTIDE SEQUENCE [LARGE SCALE GENOMIC DNA]</scope>
    <source>
        <strain evidence="3">JCM 16021</strain>
    </source>
</reference>
<dbReference type="Proteomes" id="UP001500575">
    <property type="component" value="Unassembled WGS sequence"/>
</dbReference>
<dbReference type="InterPro" id="IPR051783">
    <property type="entry name" value="NAD(P)-dependent_oxidoreduct"/>
</dbReference>
<dbReference type="RefSeq" id="WP_344304533.1">
    <property type="nucleotide sequence ID" value="NZ_BAAAQQ010000013.1"/>
</dbReference>
<dbReference type="Pfam" id="PF01370">
    <property type="entry name" value="Epimerase"/>
    <property type="match status" value="1"/>
</dbReference>
<gene>
    <name evidence="2" type="ORF">GCM10009843_29330</name>
</gene>
<evidence type="ECO:0000259" key="1">
    <source>
        <dbReference type="Pfam" id="PF01370"/>
    </source>
</evidence>
<name>A0ABP5K995_9ACTN</name>